<dbReference type="InterPro" id="IPR010982">
    <property type="entry name" value="Lambda_DNA-bd_dom_sf"/>
</dbReference>
<dbReference type="Gene3D" id="1.10.260.40">
    <property type="entry name" value="lambda repressor-like DNA-binding domains"/>
    <property type="match status" value="1"/>
</dbReference>
<evidence type="ECO:0000313" key="1">
    <source>
        <dbReference type="EMBL" id="QJP08271.1"/>
    </source>
</evidence>
<organism evidence="1 2">
    <name type="scientific">Pseudomonas multiresinivorans</name>
    <dbReference type="NCBI Taxonomy" id="95301"/>
    <lineage>
        <taxon>Bacteria</taxon>
        <taxon>Pseudomonadati</taxon>
        <taxon>Pseudomonadota</taxon>
        <taxon>Gammaproteobacteria</taxon>
        <taxon>Pseudomonadales</taxon>
        <taxon>Pseudomonadaceae</taxon>
        <taxon>Pseudomonas</taxon>
    </lineage>
</organism>
<accession>A0A7Z3BJX7</accession>
<dbReference type="AlphaFoldDB" id="A0A7Z3BJX7"/>
<name>A0A7Z3BJX7_9PSED</name>
<evidence type="ECO:0000313" key="2">
    <source>
        <dbReference type="Proteomes" id="UP000502549"/>
    </source>
</evidence>
<dbReference type="EMBL" id="CP048833">
    <property type="protein sequence ID" value="QJP08271.1"/>
    <property type="molecule type" value="Genomic_DNA"/>
</dbReference>
<reference evidence="1 2" key="1">
    <citation type="submission" date="2020-02" db="EMBL/GenBank/DDBJ databases">
        <title>Complete genome sequence of Pseudomonas multiresinivorans ORNL1.</title>
        <authorList>
            <person name="Podar M."/>
        </authorList>
    </citation>
    <scope>NUCLEOTIDE SEQUENCE [LARGE SCALE GENOMIC DNA]</scope>
    <source>
        <strain evidence="2">populi</strain>
    </source>
</reference>
<dbReference type="KEGG" id="pmui:G4G71_10420"/>
<dbReference type="GO" id="GO:0003677">
    <property type="term" value="F:DNA binding"/>
    <property type="evidence" value="ECO:0007669"/>
    <property type="project" value="InterPro"/>
</dbReference>
<dbReference type="Proteomes" id="UP000502549">
    <property type="component" value="Chromosome"/>
</dbReference>
<proteinExistence type="predicted"/>
<keyword evidence="2" id="KW-1185">Reference proteome</keyword>
<dbReference type="RefSeq" id="WP_169937366.1">
    <property type="nucleotide sequence ID" value="NZ_CP048833.1"/>
</dbReference>
<gene>
    <name evidence="1" type="ORF">G4G71_10420</name>
</gene>
<sequence length="90" mass="10180">MIKERLITILKESGIKNPELEEATGISRYTWQNVRNKAEREIKEVEIEAVVTLFPQYAYWLTTGNIAPEIGQTSPAYDEANEKLEAPNAG</sequence>
<protein>
    <submittedName>
        <fullName evidence="1">XRE family transcriptional regulator</fullName>
    </submittedName>
</protein>